<evidence type="ECO:0000259" key="1">
    <source>
        <dbReference type="Pfam" id="PF12937"/>
    </source>
</evidence>
<dbReference type="AlphaFoldDB" id="A0A3Q7GH98"/>
<dbReference type="OrthoDB" id="272077at2759"/>
<dbReference type="InterPro" id="IPR036047">
    <property type="entry name" value="F-box-like_dom_sf"/>
</dbReference>
<dbReference type="Pfam" id="PF12937">
    <property type="entry name" value="F-box-like"/>
    <property type="match status" value="1"/>
</dbReference>
<dbReference type="GeneID" id="101265542"/>
<dbReference type="PaxDb" id="4081-Solyc05g013410.2.1"/>
<dbReference type="STRING" id="4081.A0A3Q7GH98"/>
<dbReference type="InterPro" id="IPR019734">
    <property type="entry name" value="TPR_rpt"/>
</dbReference>
<dbReference type="OMA" id="ANPPDIE"/>
<dbReference type="EnsemblPlants" id="Solyc05g013410.3.1">
    <property type="protein sequence ID" value="Solyc05g013410.3.1"/>
    <property type="gene ID" value="Solyc05g013410.3"/>
</dbReference>
<dbReference type="Gene3D" id="1.25.40.10">
    <property type="entry name" value="Tetratricopeptide repeat domain"/>
    <property type="match status" value="2"/>
</dbReference>
<accession>A0A3Q7GH98</accession>
<dbReference type="Gramene" id="Solyc05g013410.3.1">
    <property type="protein sequence ID" value="Solyc05g013410.3.1"/>
    <property type="gene ID" value="Solyc05g013410.3"/>
</dbReference>
<evidence type="ECO:0000313" key="3">
    <source>
        <dbReference type="Proteomes" id="UP000004994"/>
    </source>
</evidence>
<dbReference type="SUPFAM" id="SSF81901">
    <property type="entry name" value="HCP-like"/>
    <property type="match status" value="1"/>
</dbReference>
<sequence>MAMAAISPESQMIQRTWPCNSDGGPRFTAISFIGKHVNKNDNRRITNNPTTNNFQISPKNQDFADFSQLPDDVLLKIAANFTLPNLRAASQVCKSWCDGLKPLREAMLFLKNGKRFKHGRGGVKPDLNKALESFLKGAALGSTLAMVDAGLVYWEMGRKEQGIAFYRKAAALGDPAGQCNLGICLLQVNLTDTEEAIKWLYKASVAGYVRAQYQLALCLHKNRGPSRNLREAVRWFLKAAEGGYVHAMYNIAVRYSVGEGLVQSHKLARKWMKRAADRGHSKAQFEHGLSLFSEGNMKKAVVYLELATRAGETAADHVKYVILQEMSTSCRDRAMLLADNWRPLPSSSH</sequence>
<dbReference type="Pfam" id="PF13181">
    <property type="entry name" value="TPR_8"/>
    <property type="match status" value="1"/>
</dbReference>
<dbReference type="InterPro" id="IPR053301">
    <property type="entry name" value="F-box_motif"/>
</dbReference>
<dbReference type="InterPro" id="IPR011990">
    <property type="entry name" value="TPR-like_helical_dom_sf"/>
</dbReference>
<dbReference type="PANTHER" id="PTHR45088:SF1">
    <property type="entry name" value="OS04G0476000 PROTEIN"/>
    <property type="match status" value="1"/>
</dbReference>
<dbReference type="KEGG" id="sly:101265542"/>
<proteinExistence type="predicted"/>
<dbReference type="Pfam" id="PF08238">
    <property type="entry name" value="Sel1"/>
    <property type="match status" value="5"/>
</dbReference>
<dbReference type="PANTHER" id="PTHR45088">
    <property type="entry name" value="OSJNBA0022H21.17 PROTEIN"/>
    <property type="match status" value="1"/>
</dbReference>
<keyword evidence="3" id="KW-1185">Reference proteome</keyword>
<dbReference type="Gene3D" id="1.20.1280.50">
    <property type="match status" value="1"/>
</dbReference>
<organism evidence="2">
    <name type="scientific">Solanum lycopersicum</name>
    <name type="common">Tomato</name>
    <name type="synonym">Lycopersicon esculentum</name>
    <dbReference type="NCBI Taxonomy" id="4081"/>
    <lineage>
        <taxon>Eukaryota</taxon>
        <taxon>Viridiplantae</taxon>
        <taxon>Streptophyta</taxon>
        <taxon>Embryophyta</taxon>
        <taxon>Tracheophyta</taxon>
        <taxon>Spermatophyta</taxon>
        <taxon>Magnoliopsida</taxon>
        <taxon>eudicotyledons</taxon>
        <taxon>Gunneridae</taxon>
        <taxon>Pentapetalae</taxon>
        <taxon>asterids</taxon>
        <taxon>lamiids</taxon>
        <taxon>Solanales</taxon>
        <taxon>Solanaceae</taxon>
        <taxon>Solanoideae</taxon>
        <taxon>Solaneae</taxon>
        <taxon>Solanum</taxon>
        <taxon>Solanum subgen. Lycopersicon</taxon>
    </lineage>
</organism>
<dbReference type="SUPFAM" id="SSF81383">
    <property type="entry name" value="F-box domain"/>
    <property type="match status" value="1"/>
</dbReference>
<name>A0A3Q7GH98_SOLLC</name>
<dbReference type="InterPro" id="IPR006597">
    <property type="entry name" value="Sel1-like"/>
</dbReference>
<protein>
    <recommendedName>
        <fullName evidence="1">F-box domain-containing protein</fullName>
    </recommendedName>
</protein>
<dbReference type="Proteomes" id="UP000004994">
    <property type="component" value="Chromosome 5"/>
</dbReference>
<reference evidence="2" key="2">
    <citation type="submission" date="2019-01" db="UniProtKB">
        <authorList>
            <consortium name="EnsemblPlants"/>
        </authorList>
    </citation>
    <scope>IDENTIFICATION</scope>
    <source>
        <strain evidence="2">cv. Heinz 1706</strain>
    </source>
</reference>
<dbReference type="SMART" id="SM00671">
    <property type="entry name" value="SEL1"/>
    <property type="match status" value="6"/>
</dbReference>
<evidence type="ECO:0000313" key="2">
    <source>
        <dbReference type="EnsemblPlants" id="Solyc05g013410.3.1"/>
    </source>
</evidence>
<reference evidence="2" key="1">
    <citation type="journal article" date="2012" name="Nature">
        <title>The tomato genome sequence provides insights into fleshy fruit evolution.</title>
        <authorList>
            <consortium name="Tomato Genome Consortium"/>
        </authorList>
    </citation>
    <scope>NUCLEOTIDE SEQUENCE [LARGE SCALE GENOMIC DNA]</scope>
    <source>
        <strain evidence="2">cv. Heinz 1706</strain>
    </source>
</reference>
<dbReference type="InParanoid" id="A0A3Q7GH98"/>
<feature type="domain" description="F-box" evidence="1">
    <location>
        <begin position="66"/>
        <end position="98"/>
    </location>
</feature>
<dbReference type="FunCoup" id="A0A3Q7GH98">
    <property type="interactions" value="1278"/>
</dbReference>
<dbReference type="InterPro" id="IPR001810">
    <property type="entry name" value="F-box_dom"/>
</dbReference>